<dbReference type="Proteomes" id="UP000002320">
    <property type="component" value="Unassembled WGS sequence"/>
</dbReference>
<dbReference type="KEGG" id="cqu:CpipJ_CPIJ007972"/>
<gene>
    <name evidence="2" type="primary">6040543</name>
    <name evidence="1" type="ORF">CpipJ_CPIJ007972</name>
</gene>
<reference evidence="1" key="1">
    <citation type="submission" date="2007-03" db="EMBL/GenBank/DDBJ databases">
        <title>Annotation of Culex pipiens quinquefasciatus.</title>
        <authorList>
            <consortium name="The Broad Institute Genome Sequencing Platform"/>
            <person name="Atkinson P.W."/>
            <person name="Hemingway J."/>
            <person name="Christensen B.M."/>
            <person name="Higgs S."/>
            <person name="Kodira C."/>
            <person name="Hannick L."/>
            <person name="Megy K."/>
            <person name="O'Leary S."/>
            <person name="Pearson M."/>
            <person name="Haas B.J."/>
            <person name="Mauceli E."/>
            <person name="Wortman J.R."/>
            <person name="Lee N.H."/>
            <person name="Guigo R."/>
            <person name="Stanke M."/>
            <person name="Alvarado L."/>
            <person name="Amedeo P."/>
            <person name="Antoine C.H."/>
            <person name="Arensburger P."/>
            <person name="Bidwell S.L."/>
            <person name="Crawford M."/>
            <person name="Camaro F."/>
            <person name="Devon K."/>
            <person name="Engels R."/>
            <person name="Hammond M."/>
            <person name="Howarth C."/>
            <person name="Koehrsen M."/>
            <person name="Lawson D."/>
            <person name="Montgomery P."/>
            <person name="Nene V."/>
            <person name="Nusbaum C."/>
            <person name="Puiu D."/>
            <person name="Romero-Severson J."/>
            <person name="Severson D.W."/>
            <person name="Shumway M."/>
            <person name="Sisk P."/>
            <person name="Stolte C."/>
            <person name="Zeng Q."/>
            <person name="Eisenstadt E."/>
            <person name="Fraser-Liggett C."/>
            <person name="Strausberg R."/>
            <person name="Galagan J."/>
            <person name="Birren B."/>
            <person name="Collins F.H."/>
        </authorList>
    </citation>
    <scope>NUCLEOTIDE SEQUENCE [LARGE SCALE GENOMIC DNA]</scope>
    <source>
        <strain evidence="1">JHB</strain>
    </source>
</reference>
<proteinExistence type="predicted"/>
<keyword evidence="3" id="KW-1185">Reference proteome</keyword>
<dbReference type="AlphaFoldDB" id="B0WMJ2"/>
<dbReference type="VEuPathDB" id="VectorBase:CPIJ007972"/>
<dbReference type="EnsemblMetazoa" id="CPIJ007972-RA">
    <property type="protein sequence ID" value="CPIJ007972-PA"/>
    <property type="gene ID" value="CPIJ007972"/>
</dbReference>
<dbReference type="VEuPathDB" id="VectorBase:CQUJHB013031"/>
<organism>
    <name type="scientific">Culex quinquefasciatus</name>
    <name type="common">Southern house mosquito</name>
    <name type="synonym">Culex pungens</name>
    <dbReference type="NCBI Taxonomy" id="7176"/>
    <lineage>
        <taxon>Eukaryota</taxon>
        <taxon>Metazoa</taxon>
        <taxon>Ecdysozoa</taxon>
        <taxon>Arthropoda</taxon>
        <taxon>Hexapoda</taxon>
        <taxon>Insecta</taxon>
        <taxon>Pterygota</taxon>
        <taxon>Neoptera</taxon>
        <taxon>Endopterygota</taxon>
        <taxon>Diptera</taxon>
        <taxon>Nematocera</taxon>
        <taxon>Culicoidea</taxon>
        <taxon>Culicidae</taxon>
        <taxon>Culicinae</taxon>
        <taxon>Culicini</taxon>
        <taxon>Culex</taxon>
        <taxon>Culex</taxon>
    </lineage>
</organism>
<dbReference type="EMBL" id="DS231998">
    <property type="protein sequence ID" value="EDS31063.1"/>
    <property type="molecule type" value="Genomic_DNA"/>
</dbReference>
<name>B0WMJ2_CULQU</name>
<dbReference type="HOGENOM" id="CLU_2471271_0_0_1"/>
<evidence type="ECO:0000313" key="1">
    <source>
        <dbReference type="EMBL" id="EDS31063.1"/>
    </source>
</evidence>
<reference evidence="2" key="2">
    <citation type="submission" date="2021-02" db="UniProtKB">
        <authorList>
            <consortium name="EnsemblMetazoa"/>
        </authorList>
    </citation>
    <scope>IDENTIFICATION</scope>
    <source>
        <strain evidence="2">JHB</strain>
    </source>
</reference>
<protein>
    <submittedName>
        <fullName evidence="1 2">Uncharacterized protein</fullName>
    </submittedName>
</protein>
<dbReference type="InParanoid" id="B0WMJ2"/>
<accession>B0WMJ2</accession>
<sequence length="88" mass="9949">MALCDMFTLLFPAPGLLYMYTFGNHYKPLSPIAACYVWNALNELNYINRRGCFGGRMCNRLINSPSAIVLRFEDLSRGSKALPSPQQK</sequence>
<dbReference type="OrthoDB" id="5962323at2759"/>
<evidence type="ECO:0000313" key="2">
    <source>
        <dbReference type="EnsemblMetazoa" id="CPIJ007972-PA"/>
    </source>
</evidence>
<evidence type="ECO:0000313" key="3">
    <source>
        <dbReference type="Proteomes" id="UP000002320"/>
    </source>
</evidence>